<evidence type="ECO:0000256" key="5">
    <source>
        <dbReference type="ARBA" id="ARBA00022989"/>
    </source>
</evidence>
<dbReference type="GO" id="GO:0005886">
    <property type="term" value="C:plasma membrane"/>
    <property type="evidence" value="ECO:0007669"/>
    <property type="project" value="UniProtKB-SubCell"/>
</dbReference>
<feature type="transmembrane region" description="Helical" evidence="7">
    <location>
        <begin position="230"/>
        <end position="256"/>
    </location>
</feature>
<dbReference type="RefSeq" id="WP_025747391.1">
    <property type="nucleotide sequence ID" value="NZ_FOXR01000025.1"/>
</dbReference>
<dbReference type="OrthoDB" id="384651at2"/>
<evidence type="ECO:0000256" key="6">
    <source>
        <dbReference type="ARBA" id="ARBA00023136"/>
    </source>
</evidence>
<reference evidence="9 10" key="1">
    <citation type="submission" date="2016-10" db="EMBL/GenBank/DDBJ databases">
        <authorList>
            <person name="de Groot N.N."/>
        </authorList>
    </citation>
    <scope>NUCLEOTIDE SEQUENCE [LARGE SCALE GENOMIC DNA]</scope>
    <source>
        <strain evidence="9 10">DSM 20678</strain>
    </source>
</reference>
<dbReference type="EMBL" id="FOXR01000025">
    <property type="protein sequence ID" value="SFQ30441.1"/>
    <property type="molecule type" value="Genomic_DNA"/>
</dbReference>
<comment type="subcellular location">
    <subcellularLocation>
        <location evidence="1 7">Cell membrane</location>
        <topology evidence="1 7">Multi-pass membrane protein</topology>
    </subcellularLocation>
</comment>
<dbReference type="Pfam" id="PF00528">
    <property type="entry name" value="BPD_transp_1"/>
    <property type="match status" value="1"/>
</dbReference>
<dbReference type="PANTHER" id="PTHR43227">
    <property type="entry name" value="BLL4140 PROTEIN"/>
    <property type="match status" value="1"/>
</dbReference>
<feature type="transmembrane region" description="Helical" evidence="7">
    <location>
        <begin position="140"/>
        <end position="165"/>
    </location>
</feature>
<dbReference type="AlphaFoldDB" id="A0A1I5XEQ3"/>
<dbReference type="InterPro" id="IPR000515">
    <property type="entry name" value="MetI-like"/>
</dbReference>
<keyword evidence="10" id="KW-1185">Reference proteome</keyword>
<protein>
    <submittedName>
        <fullName evidence="9">Putative aldouronate transport system permease protein</fullName>
    </submittedName>
</protein>
<sequence>MESRIEAQDATRVVAKAKVGRSKQLWKAIKKDWQLYTLLLLPLVHYFIFRYIPMYGVVIAFRRYQPGGPVYGSEWVGLRYFKMFLRDEGFWRAFRNNIILSVEYLVISFPFPIIFALLLNELKNLTFKKFVQTVSYLPHFISTVIVVGMIKEILSPSIGVVNMILKDLTGRTIDFVSDPRWFRTIYITSGIWQQLGWNSIIYLAALSGINPELYEAARIDGANRFQQMRYVTIPGIMPTVMVLLILNIGSLMAVGFEKILLLYSPLTYETADVISTFLYRMGLTMNNYSYGAAVGLFESLIGVFLLTTANYLSRKFTDSSLW</sequence>
<dbReference type="STRING" id="937334.SAMN05444406_12513"/>
<proteinExistence type="inferred from homology"/>
<evidence type="ECO:0000256" key="1">
    <source>
        <dbReference type="ARBA" id="ARBA00004651"/>
    </source>
</evidence>
<keyword evidence="2 7" id="KW-0813">Transport</keyword>
<dbReference type="Gene3D" id="1.10.3720.10">
    <property type="entry name" value="MetI-like"/>
    <property type="match status" value="1"/>
</dbReference>
<evidence type="ECO:0000256" key="4">
    <source>
        <dbReference type="ARBA" id="ARBA00022692"/>
    </source>
</evidence>
<gene>
    <name evidence="9" type="ORF">SAMN05444406_12513</name>
</gene>
<feature type="transmembrane region" description="Helical" evidence="7">
    <location>
        <begin position="288"/>
        <end position="312"/>
    </location>
</feature>
<dbReference type="PROSITE" id="PS50928">
    <property type="entry name" value="ABC_TM1"/>
    <property type="match status" value="1"/>
</dbReference>
<feature type="transmembrane region" description="Helical" evidence="7">
    <location>
        <begin position="33"/>
        <end position="52"/>
    </location>
</feature>
<dbReference type="InterPro" id="IPR050809">
    <property type="entry name" value="UgpAE/MalFG_permease"/>
</dbReference>
<evidence type="ECO:0000259" key="8">
    <source>
        <dbReference type="PROSITE" id="PS50928"/>
    </source>
</evidence>
<evidence type="ECO:0000256" key="3">
    <source>
        <dbReference type="ARBA" id="ARBA00022475"/>
    </source>
</evidence>
<keyword evidence="6 7" id="KW-0472">Membrane</keyword>
<dbReference type="InterPro" id="IPR035906">
    <property type="entry name" value="MetI-like_sf"/>
</dbReference>
<evidence type="ECO:0000313" key="9">
    <source>
        <dbReference type="EMBL" id="SFQ30441.1"/>
    </source>
</evidence>
<dbReference type="Proteomes" id="UP000198577">
    <property type="component" value="Unassembled WGS sequence"/>
</dbReference>
<feature type="transmembrane region" description="Helical" evidence="7">
    <location>
        <begin position="98"/>
        <end position="119"/>
    </location>
</feature>
<evidence type="ECO:0000313" key="10">
    <source>
        <dbReference type="Proteomes" id="UP000198577"/>
    </source>
</evidence>
<organism evidence="9 10">
    <name type="scientific">Caldicoprobacter faecalis</name>
    <dbReference type="NCBI Taxonomy" id="937334"/>
    <lineage>
        <taxon>Bacteria</taxon>
        <taxon>Bacillati</taxon>
        <taxon>Bacillota</taxon>
        <taxon>Clostridia</taxon>
        <taxon>Caldicoprobacterales</taxon>
        <taxon>Caldicoprobacteraceae</taxon>
        <taxon>Caldicoprobacter</taxon>
    </lineage>
</organism>
<accession>A0A1I5XEQ3</accession>
<comment type="similarity">
    <text evidence="7">Belongs to the binding-protein-dependent transport system permease family.</text>
</comment>
<keyword evidence="4 7" id="KW-0812">Transmembrane</keyword>
<dbReference type="PANTHER" id="PTHR43227:SF11">
    <property type="entry name" value="BLL4140 PROTEIN"/>
    <property type="match status" value="1"/>
</dbReference>
<dbReference type="SUPFAM" id="SSF161098">
    <property type="entry name" value="MetI-like"/>
    <property type="match status" value="1"/>
</dbReference>
<dbReference type="CDD" id="cd06261">
    <property type="entry name" value="TM_PBP2"/>
    <property type="match status" value="1"/>
</dbReference>
<dbReference type="GO" id="GO:0055085">
    <property type="term" value="P:transmembrane transport"/>
    <property type="evidence" value="ECO:0007669"/>
    <property type="project" value="InterPro"/>
</dbReference>
<name>A0A1I5XEQ3_9FIRM</name>
<feature type="domain" description="ABC transmembrane type-1" evidence="8">
    <location>
        <begin position="94"/>
        <end position="309"/>
    </location>
</feature>
<evidence type="ECO:0000256" key="2">
    <source>
        <dbReference type="ARBA" id="ARBA00022448"/>
    </source>
</evidence>
<keyword evidence="3" id="KW-1003">Cell membrane</keyword>
<evidence type="ECO:0000256" key="7">
    <source>
        <dbReference type="RuleBase" id="RU363032"/>
    </source>
</evidence>
<keyword evidence="5 7" id="KW-1133">Transmembrane helix</keyword>